<reference evidence="2" key="1">
    <citation type="journal article" date="2022" name="Mol. Ecol. Resour.">
        <title>The genomes of chicory, endive, great burdock and yacon provide insights into Asteraceae palaeo-polyploidization history and plant inulin production.</title>
        <authorList>
            <person name="Fan W."/>
            <person name="Wang S."/>
            <person name="Wang H."/>
            <person name="Wang A."/>
            <person name="Jiang F."/>
            <person name="Liu H."/>
            <person name="Zhao H."/>
            <person name="Xu D."/>
            <person name="Zhang Y."/>
        </authorList>
    </citation>
    <scope>NUCLEOTIDE SEQUENCE [LARGE SCALE GENOMIC DNA]</scope>
    <source>
        <strain evidence="2">cv. Yunnan</strain>
    </source>
</reference>
<gene>
    <name evidence="1" type="ORF">L1987_28627</name>
</gene>
<keyword evidence="2" id="KW-1185">Reference proteome</keyword>
<proteinExistence type="predicted"/>
<accession>A0ACB9HYZ3</accession>
<evidence type="ECO:0000313" key="2">
    <source>
        <dbReference type="Proteomes" id="UP001056120"/>
    </source>
</evidence>
<evidence type="ECO:0000313" key="1">
    <source>
        <dbReference type="EMBL" id="KAI3800536.1"/>
    </source>
</evidence>
<sequence>MDFPILSHHPSPDSASPIGSSSTNNNQLPPRKRNKSLTPEDDNDINNTSKSKRHQFAIPKDVSEGSASRTISTWKKLHEINLLKSILEYYNENGTYPFDDSTHTQKFYKIWIERRVYIDEDVFTNKMVELPERFFKNQDKTFVLGANLKAWMPPSDVRIYELWSMIWGNKDDDIDDFDDDDGGSCVDPKD</sequence>
<comment type="caution">
    <text evidence="1">The sequence shown here is derived from an EMBL/GenBank/DDBJ whole genome shotgun (WGS) entry which is preliminary data.</text>
</comment>
<reference evidence="1 2" key="2">
    <citation type="journal article" date="2022" name="Mol. Ecol. Resour.">
        <title>The genomes of chicory, endive, great burdock and yacon provide insights into Asteraceae paleo-polyploidization history and plant inulin production.</title>
        <authorList>
            <person name="Fan W."/>
            <person name="Wang S."/>
            <person name="Wang H."/>
            <person name="Wang A."/>
            <person name="Jiang F."/>
            <person name="Liu H."/>
            <person name="Zhao H."/>
            <person name="Xu D."/>
            <person name="Zhang Y."/>
        </authorList>
    </citation>
    <scope>NUCLEOTIDE SEQUENCE [LARGE SCALE GENOMIC DNA]</scope>
    <source>
        <strain evidence="2">cv. Yunnan</strain>
        <tissue evidence="1">Leaves</tissue>
    </source>
</reference>
<organism evidence="1 2">
    <name type="scientific">Smallanthus sonchifolius</name>
    <dbReference type="NCBI Taxonomy" id="185202"/>
    <lineage>
        <taxon>Eukaryota</taxon>
        <taxon>Viridiplantae</taxon>
        <taxon>Streptophyta</taxon>
        <taxon>Embryophyta</taxon>
        <taxon>Tracheophyta</taxon>
        <taxon>Spermatophyta</taxon>
        <taxon>Magnoliopsida</taxon>
        <taxon>eudicotyledons</taxon>
        <taxon>Gunneridae</taxon>
        <taxon>Pentapetalae</taxon>
        <taxon>asterids</taxon>
        <taxon>campanulids</taxon>
        <taxon>Asterales</taxon>
        <taxon>Asteraceae</taxon>
        <taxon>Asteroideae</taxon>
        <taxon>Heliantheae alliance</taxon>
        <taxon>Millerieae</taxon>
        <taxon>Smallanthus</taxon>
    </lineage>
</organism>
<name>A0ACB9HYZ3_9ASTR</name>
<protein>
    <submittedName>
        <fullName evidence="1">Uncharacterized protein</fullName>
    </submittedName>
</protein>
<dbReference type="EMBL" id="CM042027">
    <property type="protein sequence ID" value="KAI3800536.1"/>
    <property type="molecule type" value="Genomic_DNA"/>
</dbReference>
<dbReference type="Proteomes" id="UP001056120">
    <property type="component" value="Linkage Group LG10"/>
</dbReference>